<sequence length="529" mass="59215">MKKILAFTSFVLLLTLGACKKLVDEKPLSDGTLEQFFRNKYDADAAMAGMYGAFQTTMIGESQFNNRITYWGDARSDNMMNSTPNNNSNEIHFNSLTPNNTFADWGPLYTVIGRANLNIAKFPEINNYAGASERISETTLKSYLAQCYAMRAMCYFYILRVWGDAPIWTTPYLSLTENAARPRAPKTEVRAQIIADLQQAYDLTAKGATSTTWYIGEGAIAAMMADVYMWRSHDEAIQPDYPNAIIWFKNLFKAKGPTGRTYNASGTTTTGSGGTSADIAATADWKSIFTNPAANIETIWTIHWNVNANGCPCMMGVSSTVNNTPMRTEKSLYTGTSSWLRAGLDIRAKQSIDSAKSDNFDRVLKWYGPSGYTNAKSTYLTRAQSDAVVGTDKPVYVPVYRLSDMFLLYAEALNKTGDAANALRYLNLVHQRATLPAYTAAQLTTQDQMENAILDERRWELFAEGKRWFDLTRTHKVLQAMDQLLKDRQLAAGATQIGWGTDKRRYVWPLHRNVLNANPLLVQNPPYSE</sequence>
<feature type="domain" description="RagB/SusD" evidence="7">
    <location>
        <begin position="272"/>
        <end position="527"/>
    </location>
</feature>
<evidence type="ECO:0000256" key="2">
    <source>
        <dbReference type="ARBA" id="ARBA00006275"/>
    </source>
</evidence>
<feature type="domain" description="SusD-like N-terminal" evidence="8">
    <location>
        <begin position="60"/>
        <end position="228"/>
    </location>
</feature>
<evidence type="ECO:0000256" key="4">
    <source>
        <dbReference type="ARBA" id="ARBA00023136"/>
    </source>
</evidence>
<dbReference type="InterPro" id="IPR011990">
    <property type="entry name" value="TPR-like_helical_dom_sf"/>
</dbReference>
<proteinExistence type="inferred from homology"/>
<feature type="signal peptide" evidence="6">
    <location>
        <begin position="1"/>
        <end position="20"/>
    </location>
</feature>
<comment type="subcellular location">
    <subcellularLocation>
        <location evidence="1">Cell outer membrane</location>
    </subcellularLocation>
</comment>
<evidence type="ECO:0000259" key="7">
    <source>
        <dbReference type="Pfam" id="PF07980"/>
    </source>
</evidence>
<dbReference type="AlphaFoldDB" id="A0A4R1BQX0"/>
<reference evidence="9 10" key="1">
    <citation type="submission" date="2019-03" db="EMBL/GenBank/DDBJ databases">
        <authorList>
            <person name="Kim M.K.M."/>
        </authorList>
    </citation>
    <scope>NUCLEOTIDE SEQUENCE [LARGE SCALE GENOMIC DNA]</scope>
    <source>
        <strain evidence="9 10">17J68-12</strain>
    </source>
</reference>
<dbReference type="GO" id="GO:0009279">
    <property type="term" value="C:cell outer membrane"/>
    <property type="evidence" value="ECO:0007669"/>
    <property type="project" value="UniProtKB-SubCell"/>
</dbReference>
<keyword evidence="5" id="KW-0998">Cell outer membrane</keyword>
<feature type="chain" id="PRO_5020824786" evidence="6">
    <location>
        <begin position="21"/>
        <end position="529"/>
    </location>
</feature>
<comment type="caution">
    <text evidence="9">The sequence shown here is derived from an EMBL/GenBank/DDBJ whole genome shotgun (WGS) entry which is preliminary data.</text>
</comment>
<evidence type="ECO:0000256" key="1">
    <source>
        <dbReference type="ARBA" id="ARBA00004442"/>
    </source>
</evidence>
<evidence type="ECO:0000313" key="10">
    <source>
        <dbReference type="Proteomes" id="UP000295334"/>
    </source>
</evidence>
<dbReference type="EMBL" id="SJZI01000001">
    <property type="protein sequence ID" value="TCJ19565.1"/>
    <property type="molecule type" value="Genomic_DNA"/>
</dbReference>
<dbReference type="PROSITE" id="PS51257">
    <property type="entry name" value="PROKAR_LIPOPROTEIN"/>
    <property type="match status" value="1"/>
</dbReference>
<dbReference type="OrthoDB" id="1035036at2"/>
<dbReference type="SUPFAM" id="SSF48452">
    <property type="entry name" value="TPR-like"/>
    <property type="match status" value="1"/>
</dbReference>
<accession>A0A4R1BQX0</accession>
<dbReference type="InterPro" id="IPR012944">
    <property type="entry name" value="SusD_RagB_dom"/>
</dbReference>
<dbReference type="Proteomes" id="UP000295334">
    <property type="component" value="Unassembled WGS sequence"/>
</dbReference>
<dbReference type="Pfam" id="PF07980">
    <property type="entry name" value="SusD_RagB"/>
    <property type="match status" value="1"/>
</dbReference>
<comment type="similarity">
    <text evidence="2">Belongs to the SusD family.</text>
</comment>
<protein>
    <submittedName>
        <fullName evidence="9">RagB/SusD family nutrient uptake outer membrane protein</fullName>
    </submittedName>
</protein>
<evidence type="ECO:0000256" key="5">
    <source>
        <dbReference type="ARBA" id="ARBA00023237"/>
    </source>
</evidence>
<dbReference type="Pfam" id="PF14322">
    <property type="entry name" value="SusD-like_3"/>
    <property type="match status" value="1"/>
</dbReference>
<gene>
    <name evidence="9" type="ORF">EPD60_00120</name>
</gene>
<evidence type="ECO:0000313" key="9">
    <source>
        <dbReference type="EMBL" id="TCJ19565.1"/>
    </source>
</evidence>
<dbReference type="RefSeq" id="WP_131445415.1">
    <property type="nucleotide sequence ID" value="NZ_SJZI01000001.1"/>
</dbReference>
<evidence type="ECO:0000256" key="6">
    <source>
        <dbReference type="SAM" id="SignalP"/>
    </source>
</evidence>
<organism evidence="9 10">
    <name type="scientific">Flaviaesturariibacter flavus</name>
    <dbReference type="NCBI Taxonomy" id="2502780"/>
    <lineage>
        <taxon>Bacteria</taxon>
        <taxon>Pseudomonadati</taxon>
        <taxon>Bacteroidota</taxon>
        <taxon>Chitinophagia</taxon>
        <taxon>Chitinophagales</taxon>
        <taxon>Chitinophagaceae</taxon>
        <taxon>Flaviaestuariibacter</taxon>
    </lineage>
</organism>
<evidence type="ECO:0000256" key="3">
    <source>
        <dbReference type="ARBA" id="ARBA00022729"/>
    </source>
</evidence>
<keyword evidence="3 6" id="KW-0732">Signal</keyword>
<keyword evidence="4" id="KW-0472">Membrane</keyword>
<dbReference type="CDD" id="cd08977">
    <property type="entry name" value="SusD"/>
    <property type="match status" value="1"/>
</dbReference>
<name>A0A4R1BQX0_9BACT</name>
<evidence type="ECO:0000259" key="8">
    <source>
        <dbReference type="Pfam" id="PF14322"/>
    </source>
</evidence>
<dbReference type="Gene3D" id="1.25.40.390">
    <property type="match status" value="1"/>
</dbReference>
<keyword evidence="10" id="KW-1185">Reference proteome</keyword>
<dbReference type="InterPro" id="IPR033985">
    <property type="entry name" value="SusD-like_N"/>
</dbReference>